<comment type="caution">
    <text evidence="6">The sequence shown here is derived from an EMBL/GenBank/DDBJ whole genome shotgun (WGS) entry which is preliminary data.</text>
</comment>
<gene>
    <name evidence="6" type="ORF">GH714_035383</name>
</gene>
<evidence type="ECO:0000256" key="1">
    <source>
        <dbReference type="ARBA" id="ARBA00009183"/>
    </source>
</evidence>
<dbReference type="Pfam" id="PF00743">
    <property type="entry name" value="FMO-like"/>
    <property type="match status" value="1"/>
</dbReference>
<dbReference type="InterPro" id="IPR050346">
    <property type="entry name" value="FMO-like"/>
</dbReference>
<keyword evidence="5" id="KW-0503">Monooxygenase</keyword>
<evidence type="ECO:0000256" key="5">
    <source>
        <dbReference type="RuleBase" id="RU361177"/>
    </source>
</evidence>
<keyword evidence="4 5" id="KW-0560">Oxidoreductase</keyword>
<dbReference type="Gene3D" id="3.50.50.60">
    <property type="entry name" value="FAD/NAD(P)-binding domain"/>
    <property type="match status" value="1"/>
</dbReference>
<comment type="similarity">
    <text evidence="1 5">Belongs to the FMO family.</text>
</comment>
<dbReference type="GO" id="GO:0050661">
    <property type="term" value="F:NADP binding"/>
    <property type="evidence" value="ECO:0007669"/>
    <property type="project" value="InterPro"/>
</dbReference>
<name>A0A6A6LQ44_HEVBR</name>
<protein>
    <recommendedName>
        <fullName evidence="5">Flavin-containing monooxygenase</fullName>
        <ecNumber evidence="5">1.-.-.-</ecNumber>
    </recommendedName>
</protein>
<dbReference type="SUPFAM" id="SSF51905">
    <property type="entry name" value="FAD/NAD(P)-binding domain"/>
    <property type="match status" value="1"/>
</dbReference>
<dbReference type="GO" id="GO:0050660">
    <property type="term" value="F:flavin adenine dinucleotide binding"/>
    <property type="evidence" value="ECO:0007669"/>
    <property type="project" value="InterPro"/>
</dbReference>
<reference evidence="6 7" key="1">
    <citation type="journal article" date="2020" name="Mol. Plant">
        <title>The Chromosome-Based Rubber Tree Genome Provides New Insights into Spurge Genome Evolution and Rubber Biosynthesis.</title>
        <authorList>
            <person name="Liu J."/>
            <person name="Shi C."/>
            <person name="Shi C.C."/>
            <person name="Li W."/>
            <person name="Zhang Q.J."/>
            <person name="Zhang Y."/>
            <person name="Li K."/>
            <person name="Lu H.F."/>
            <person name="Shi C."/>
            <person name="Zhu S.T."/>
            <person name="Xiao Z.Y."/>
            <person name="Nan H."/>
            <person name="Yue Y."/>
            <person name="Zhu X.G."/>
            <person name="Wu Y."/>
            <person name="Hong X.N."/>
            <person name="Fan G.Y."/>
            <person name="Tong Y."/>
            <person name="Zhang D."/>
            <person name="Mao C.L."/>
            <person name="Liu Y.L."/>
            <person name="Hao S.J."/>
            <person name="Liu W.Q."/>
            <person name="Lv M.Q."/>
            <person name="Zhang H.B."/>
            <person name="Liu Y."/>
            <person name="Hu-Tang G.R."/>
            <person name="Wang J.P."/>
            <person name="Wang J.H."/>
            <person name="Sun Y.H."/>
            <person name="Ni S.B."/>
            <person name="Chen W.B."/>
            <person name="Zhang X.C."/>
            <person name="Jiao Y.N."/>
            <person name="Eichler E.E."/>
            <person name="Li G.H."/>
            <person name="Liu X."/>
            <person name="Gao L.Z."/>
        </authorList>
    </citation>
    <scope>NUCLEOTIDE SEQUENCE [LARGE SCALE GENOMIC DNA]</scope>
    <source>
        <strain evidence="7">cv. GT1</strain>
        <tissue evidence="6">Leaf</tissue>
    </source>
</reference>
<evidence type="ECO:0000313" key="7">
    <source>
        <dbReference type="Proteomes" id="UP000467840"/>
    </source>
</evidence>
<dbReference type="GO" id="GO:0004499">
    <property type="term" value="F:N,N-dimethylaniline monooxygenase activity"/>
    <property type="evidence" value="ECO:0007669"/>
    <property type="project" value="InterPro"/>
</dbReference>
<proteinExistence type="inferred from homology"/>
<dbReference type="InterPro" id="IPR020946">
    <property type="entry name" value="Flavin_mOase-like"/>
</dbReference>
<comment type="cofactor">
    <cofactor evidence="5">
        <name>FAD</name>
        <dbReference type="ChEBI" id="CHEBI:57692"/>
    </cofactor>
</comment>
<dbReference type="AlphaFoldDB" id="A0A6A6LQ44"/>
<dbReference type="PANTHER" id="PTHR23023">
    <property type="entry name" value="DIMETHYLANILINE MONOOXYGENASE"/>
    <property type="match status" value="1"/>
</dbReference>
<sequence>MESHCKNKLPLAKFGMVPKHSFLQEINSCTVSTIPDKFYDKVEEGSIILKKAPSFSFCKEGINVDGEDQTLETDLVILATGFKGDKKLKDIFMSAMFQECLVGSPTTAIPLYRECIHPQIPQLAVIGFSESLSNLYTSEIRSRWLAELLDGTFKTPSIKEMEEMWKNGINIRNDIQGPITRDHALLLFIYGTMINSAKTWDGTQREREDSLLNCLSHMDPWIMFRLSEVAVGGFDVFSVSVWKTSCHVISDSVTVWRVAKAISDSVLKSLSMLVIYEHENCRSRRWRRVIIMNNNRNNMQKQDHAYIILVSLTGGPANCFFSCF</sequence>
<evidence type="ECO:0000256" key="2">
    <source>
        <dbReference type="ARBA" id="ARBA00022630"/>
    </source>
</evidence>
<dbReference type="InterPro" id="IPR036188">
    <property type="entry name" value="FAD/NAD-bd_sf"/>
</dbReference>
<keyword evidence="3 5" id="KW-0274">FAD</keyword>
<evidence type="ECO:0000256" key="3">
    <source>
        <dbReference type="ARBA" id="ARBA00022827"/>
    </source>
</evidence>
<keyword evidence="2 5" id="KW-0285">Flavoprotein</keyword>
<dbReference type="EC" id="1.-.-.-" evidence="5"/>
<organism evidence="6 7">
    <name type="scientific">Hevea brasiliensis</name>
    <name type="common">Para rubber tree</name>
    <name type="synonym">Siphonia brasiliensis</name>
    <dbReference type="NCBI Taxonomy" id="3981"/>
    <lineage>
        <taxon>Eukaryota</taxon>
        <taxon>Viridiplantae</taxon>
        <taxon>Streptophyta</taxon>
        <taxon>Embryophyta</taxon>
        <taxon>Tracheophyta</taxon>
        <taxon>Spermatophyta</taxon>
        <taxon>Magnoliopsida</taxon>
        <taxon>eudicotyledons</taxon>
        <taxon>Gunneridae</taxon>
        <taxon>Pentapetalae</taxon>
        <taxon>rosids</taxon>
        <taxon>fabids</taxon>
        <taxon>Malpighiales</taxon>
        <taxon>Euphorbiaceae</taxon>
        <taxon>Crotonoideae</taxon>
        <taxon>Micrandreae</taxon>
        <taxon>Hevea</taxon>
    </lineage>
</organism>
<evidence type="ECO:0000313" key="6">
    <source>
        <dbReference type="EMBL" id="KAF2302378.1"/>
    </source>
</evidence>
<dbReference type="Proteomes" id="UP000467840">
    <property type="component" value="Chromosome 4"/>
</dbReference>
<accession>A0A6A6LQ44</accession>
<keyword evidence="7" id="KW-1185">Reference proteome</keyword>
<evidence type="ECO:0000256" key="4">
    <source>
        <dbReference type="ARBA" id="ARBA00023002"/>
    </source>
</evidence>
<dbReference type="EMBL" id="JAAGAX010000010">
    <property type="protein sequence ID" value="KAF2302378.1"/>
    <property type="molecule type" value="Genomic_DNA"/>
</dbReference>